<keyword evidence="3 7" id="KW-0479">Metal-binding</keyword>
<evidence type="ECO:0000256" key="4">
    <source>
        <dbReference type="ARBA" id="ARBA00023002"/>
    </source>
</evidence>
<evidence type="ECO:0000256" key="2">
    <source>
        <dbReference type="ARBA" id="ARBA00022617"/>
    </source>
</evidence>
<dbReference type="PRINTS" id="PR00359">
    <property type="entry name" value="BP450"/>
</dbReference>
<comment type="similarity">
    <text evidence="1 7">Belongs to the cytochrome P450 family.</text>
</comment>
<dbReference type="RefSeq" id="WP_132111919.1">
    <property type="nucleotide sequence ID" value="NZ_SLWS01000001.1"/>
</dbReference>
<dbReference type="InterPro" id="IPR001128">
    <property type="entry name" value="Cyt_P450"/>
</dbReference>
<evidence type="ECO:0000256" key="5">
    <source>
        <dbReference type="ARBA" id="ARBA00023004"/>
    </source>
</evidence>
<dbReference type="GO" id="GO:0005506">
    <property type="term" value="F:iron ion binding"/>
    <property type="evidence" value="ECO:0007669"/>
    <property type="project" value="InterPro"/>
</dbReference>
<dbReference type="AlphaFoldDB" id="A0A4R2K6G3"/>
<dbReference type="PANTHER" id="PTHR46696">
    <property type="entry name" value="P450, PUTATIVE (EUROFUNG)-RELATED"/>
    <property type="match status" value="1"/>
</dbReference>
<reference evidence="9 10" key="1">
    <citation type="submission" date="2019-03" db="EMBL/GenBank/DDBJ databases">
        <title>Genomic Encyclopedia of Type Strains, Phase IV (KMG-IV): sequencing the most valuable type-strain genomes for metagenomic binning, comparative biology and taxonomic classification.</title>
        <authorList>
            <person name="Goeker M."/>
        </authorList>
    </citation>
    <scope>NUCLEOTIDE SEQUENCE [LARGE SCALE GENOMIC DNA]</scope>
    <source>
        <strain evidence="9 10">DSM 45934</strain>
    </source>
</reference>
<dbReference type="Gene3D" id="1.10.630.10">
    <property type="entry name" value="Cytochrome P450"/>
    <property type="match status" value="1"/>
</dbReference>
<dbReference type="InterPro" id="IPR002397">
    <property type="entry name" value="Cyt_P450_B"/>
</dbReference>
<dbReference type="CDD" id="cd11030">
    <property type="entry name" value="CYP105-like"/>
    <property type="match status" value="1"/>
</dbReference>
<name>A0A4R2K6G3_9PSEU</name>
<dbReference type="InterPro" id="IPR036396">
    <property type="entry name" value="Cyt_P450_sf"/>
</dbReference>
<evidence type="ECO:0000256" key="7">
    <source>
        <dbReference type="RuleBase" id="RU000461"/>
    </source>
</evidence>
<evidence type="ECO:0000256" key="6">
    <source>
        <dbReference type="ARBA" id="ARBA00023033"/>
    </source>
</evidence>
<keyword evidence="10" id="KW-1185">Reference proteome</keyword>
<dbReference type="PANTHER" id="PTHR46696:SF1">
    <property type="entry name" value="CYTOCHROME P450 YJIB-RELATED"/>
    <property type="match status" value="1"/>
</dbReference>
<feature type="region of interest" description="Disordered" evidence="8">
    <location>
        <begin position="1"/>
        <end position="24"/>
    </location>
</feature>
<dbReference type="GO" id="GO:0004497">
    <property type="term" value="F:monooxygenase activity"/>
    <property type="evidence" value="ECO:0007669"/>
    <property type="project" value="UniProtKB-KW"/>
</dbReference>
<dbReference type="OrthoDB" id="4133219at2"/>
<organism evidence="9 10">
    <name type="scientific">Actinocrispum wychmicini</name>
    <dbReference type="NCBI Taxonomy" id="1213861"/>
    <lineage>
        <taxon>Bacteria</taxon>
        <taxon>Bacillati</taxon>
        <taxon>Actinomycetota</taxon>
        <taxon>Actinomycetes</taxon>
        <taxon>Pseudonocardiales</taxon>
        <taxon>Pseudonocardiaceae</taxon>
        <taxon>Actinocrispum</taxon>
    </lineage>
</organism>
<comment type="caution">
    <text evidence="9">The sequence shown here is derived from an EMBL/GenBank/DDBJ whole genome shotgun (WGS) entry which is preliminary data.</text>
</comment>
<dbReference type="InterPro" id="IPR017972">
    <property type="entry name" value="Cyt_P450_CS"/>
</dbReference>
<dbReference type="PRINTS" id="PR00385">
    <property type="entry name" value="P450"/>
</dbReference>
<dbReference type="Pfam" id="PF00067">
    <property type="entry name" value="p450"/>
    <property type="match status" value="1"/>
</dbReference>
<dbReference type="SUPFAM" id="SSF48264">
    <property type="entry name" value="Cytochrome P450"/>
    <property type="match status" value="1"/>
</dbReference>
<dbReference type="GO" id="GO:0020037">
    <property type="term" value="F:heme binding"/>
    <property type="evidence" value="ECO:0007669"/>
    <property type="project" value="InterPro"/>
</dbReference>
<dbReference type="Proteomes" id="UP000295680">
    <property type="component" value="Unassembled WGS sequence"/>
</dbReference>
<keyword evidence="6 7" id="KW-0503">Monooxygenase</keyword>
<dbReference type="PROSITE" id="PS00086">
    <property type="entry name" value="CYTOCHROME_P450"/>
    <property type="match status" value="1"/>
</dbReference>
<evidence type="ECO:0000313" key="9">
    <source>
        <dbReference type="EMBL" id="TCO65499.1"/>
    </source>
</evidence>
<keyword evidence="2 7" id="KW-0349">Heme</keyword>
<keyword evidence="4 7" id="KW-0560">Oxidoreductase</keyword>
<accession>A0A4R2K6G3</accession>
<dbReference type="EMBL" id="SLWS01000001">
    <property type="protein sequence ID" value="TCO65499.1"/>
    <property type="molecule type" value="Genomic_DNA"/>
</dbReference>
<evidence type="ECO:0000256" key="3">
    <source>
        <dbReference type="ARBA" id="ARBA00022723"/>
    </source>
</evidence>
<evidence type="ECO:0000313" key="10">
    <source>
        <dbReference type="Proteomes" id="UP000295680"/>
    </source>
</evidence>
<dbReference type="GO" id="GO:0016705">
    <property type="term" value="F:oxidoreductase activity, acting on paired donors, with incorporation or reduction of molecular oxygen"/>
    <property type="evidence" value="ECO:0007669"/>
    <property type="project" value="InterPro"/>
</dbReference>
<keyword evidence="5 7" id="KW-0408">Iron</keyword>
<protein>
    <submittedName>
        <fullName evidence="9">Cytochrome P450</fullName>
    </submittedName>
</protein>
<gene>
    <name evidence="9" type="ORF">EV192_1011291</name>
</gene>
<sequence>MTETLSDIYDFPTDRGDTPLDPPAELFDRPPLSRLQYPDGDTGWLVTSHSLARAVLADPRFSSRAEFRKSPIRVIPDPQPAKPGMFIALDPPDHGRYRKLLTGQFTVRRMNQLIPRIEEITAAHVESMRQAGPPVDLVQAFALPIPSLVICELLGVPATDRAYFQRESANLLRLDSPPEEARRAFEDLESYLLGLVVSKHGQPGDDMLSGLVADGELTDEEVANMGLLLLIAGHETTANMLGLGTFTLLTNPDQLTALRSDPSLAENAVEELLRFLTIVHFGAARTALEDVELDGRLIKAGDPVSIHLPAANRDPMRFVDPERLNLAGTPAGHVAFGHGIHQCLGQQLARIEMRIGFTALLREFPTLRLAVDPDDVPLRDDMAIFGVHKLPVAW</sequence>
<evidence type="ECO:0000256" key="1">
    <source>
        <dbReference type="ARBA" id="ARBA00010617"/>
    </source>
</evidence>
<dbReference type="FunFam" id="1.10.630.10:FF:000018">
    <property type="entry name" value="Cytochrome P450 monooxygenase"/>
    <property type="match status" value="1"/>
</dbReference>
<evidence type="ECO:0000256" key="8">
    <source>
        <dbReference type="SAM" id="MobiDB-lite"/>
    </source>
</evidence>
<proteinExistence type="inferred from homology"/>